<dbReference type="STRING" id="1379910.TH63_12040"/>
<dbReference type="InterPro" id="IPR005467">
    <property type="entry name" value="His_kinase_dom"/>
</dbReference>
<evidence type="ECO:0000259" key="7">
    <source>
        <dbReference type="PROSITE" id="PS50112"/>
    </source>
</evidence>
<dbReference type="SUPFAM" id="SSF55874">
    <property type="entry name" value="ATPase domain of HSP90 chaperone/DNA topoisomerase II/histidine kinase"/>
    <property type="match status" value="1"/>
</dbReference>
<dbReference type="NCBIfam" id="TIGR00229">
    <property type="entry name" value="sensory_box"/>
    <property type="match status" value="1"/>
</dbReference>
<feature type="domain" description="Histidine kinase" evidence="5">
    <location>
        <begin position="279"/>
        <end position="498"/>
    </location>
</feature>
<dbReference type="InterPro" id="IPR035965">
    <property type="entry name" value="PAS-like_dom_sf"/>
</dbReference>
<dbReference type="InterPro" id="IPR011006">
    <property type="entry name" value="CheY-like_superfamily"/>
</dbReference>
<dbReference type="Proteomes" id="UP000036458">
    <property type="component" value="Chromosome"/>
</dbReference>
<evidence type="ECO:0000256" key="4">
    <source>
        <dbReference type="PROSITE-ProRule" id="PRU00169"/>
    </source>
</evidence>
<feature type="domain" description="Response regulatory" evidence="6">
    <location>
        <begin position="15"/>
        <end position="130"/>
    </location>
</feature>
<dbReference type="SUPFAM" id="SSF55785">
    <property type="entry name" value="PYP-like sensor domain (PAS domain)"/>
    <property type="match status" value="1"/>
</dbReference>
<dbReference type="Gene3D" id="3.40.50.2300">
    <property type="match status" value="1"/>
</dbReference>
<dbReference type="InterPro" id="IPR004358">
    <property type="entry name" value="Sig_transdc_His_kin-like_C"/>
</dbReference>
<name>A0A0H4VLH2_9BACT</name>
<protein>
    <recommendedName>
        <fullName evidence="2">histidine kinase</fullName>
        <ecNumber evidence="2">2.7.13.3</ecNumber>
    </recommendedName>
</protein>
<evidence type="ECO:0000313" key="9">
    <source>
        <dbReference type="EMBL" id="AKQ46188.1"/>
    </source>
</evidence>
<dbReference type="SMART" id="SM00448">
    <property type="entry name" value="REC"/>
    <property type="match status" value="1"/>
</dbReference>
<evidence type="ECO:0000259" key="8">
    <source>
        <dbReference type="PROSITE" id="PS50113"/>
    </source>
</evidence>
<organism evidence="9 10">
    <name type="scientific">Rufibacter radiotolerans</name>
    <dbReference type="NCBI Taxonomy" id="1379910"/>
    <lineage>
        <taxon>Bacteria</taxon>
        <taxon>Pseudomonadati</taxon>
        <taxon>Bacteroidota</taxon>
        <taxon>Cytophagia</taxon>
        <taxon>Cytophagales</taxon>
        <taxon>Hymenobacteraceae</taxon>
        <taxon>Rufibacter</taxon>
    </lineage>
</organism>
<dbReference type="OrthoDB" id="9810447at2"/>
<dbReference type="EC" id="2.7.13.3" evidence="2"/>
<evidence type="ECO:0000313" key="10">
    <source>
        <dbReference type="Proteomes" id="UP000036458"/>
    </source>
</evidence>
<feature type="domain" description="PAS" evidence="7">
    <location>
        <begin position="135"/>
        <end position="194"/>
    </location>
</feature>
<dbReference type="PROSITE" id="PS50110">
    <property type="entry name" value="RESPONSE_REGULATORY"/>
    <property type="match status" value="1"/>
</dbReference>
<dbReference type="PANTHER" id="PTHR43547:SF2">
    <property type="entry name" value="HYBRID SIGNAL TRANSDUCTION HISTIDINE KINASE C"/>
    <property type="match status" value="1"/>
</dbReference>
<dbReference type="PROSITE" id="PS50113">
    <property type="entry name" value="PAC"/>
    <property type="match status" value="1"/>
</dbReference>
<evidence type="ECO:0000256" key="2">
    <source>
        <dbReference type="ARBA" id="ARBA00012438"/>
    </source>
</evidence>
<accession>A0A0H4VLH2</accession>
<dbReference type="PROSITE" id="PS50109">
    <property type="entry name" value="HIS_KIN"/>
    <property type="match status" value="1"/>
</dbReference>
<dbReference type="InterPro" id="IPR036890">
    <property type="entry name" value="HATPase_C_sf"/>
</dbReference>
<dbReference type="InterPro" id="IPR003594">
    <property type="entry name" value="HATPase_dom"/>
</dbReference>
<dbReference type="PANTHER" id="PTHR43547">
    <property type="entry name" value="TWO-COMPONENT HISTIDINE KINASE"/>
    <property type="match status" value="1"/>
</dbReference>
<dbReference type="PROSITE" id="PS50112">
    <property type="entry name" value="PAS"/>
    <property type="match status" value="1"/>
</dbReference>
<evidence type="ECO:0000256" key="1">
    <source>
        <dbReference type="ARBA" id="ARBA00000085"/>
    </source>
</evidence>
<dbReference type="InterPro" id="IPR000700">
    <property type="entry name" value="PAS-assoc_C"/>
</dbReference>
<dbReference type="KEGG" id="ruf:TH63_12040"/>
<comment type="caution">
    <text evidence="4">Lacks conserved residue(s) required for the propagation of feature annotation.</text>
</comment>
<dbReference type="Gene3D" id="3.30.450.20">
    <property type="entry name" value="PAS domain"/>
    <property type="match status" value="1"/>
</dbReference>
<keyword evidence="3" id="KW-0597">Phosphoprotein</keyword>
<dbReference type="InterPro" id="IPR001789">
    <property type="entry name" value="Sig_transdc_resp-reg_receiver"/>
</dbReference>
<dbReference type="RefSeq" id="WP_048921145.1">
    <property type="nucleotide sequence ID" value="NZ_CP010777.1"/>
</dbReference>
<dbReference type="SUPFAM" id="SSF47384">
    <property type="entry name" value="Homodimeric domain of signal transducing histidine kinase"/>
    <property type="match status" value="1"/>
</dbReference>
<dbReference type="SMART" id="SM00387">
    <property type="entry name" value="HATPase_c"/>
    <property type="match status" value="1"/>
</dbReference>
<dbReference type="EMBL" id="CP010777">
    <property type="protein sequence ID" value="AKQ46188.1"/>
    <property type="molecule type" value="Genomic_DNA"/>
</dbReference>
<dbReference type="GO" id="GO:0000155">
    <property type="term" value="F:phosphorelay sensor kinase activity"/>
    <property type="evidence" value="ECO:0007669"/>
    <property type="project" value="InterPro"/>
</dbReference>
<dbReference type="PATRIC" id="fig|1379910.4.peg.2612"/>
<dbReference type="Pfam" id="PF02518">
    <property type="entry name" value="HATPase_c"/>
    <property type="match status" value="1"/>
</dbReference>
<dbReference type="Gene3D" id="3.30.565.10">
    <property type="entry name" value="Histidine kinase-like ATPase, C-terminal domain"/>
    <property type="match status" value="1"/>
</dbReference>
<reference evidence="9 10" key="1">
    <citation type="submission" date="2015-01" db="EMBL/GenBank/DDBJ databases">
        <title>Rufibacter sp./DG31D/ whole genome sequencing.</title>
        <authorList>
            <person name="Kim M.K."/>
            <person name="Srinivasan S."/>
            <person name="Lee J.-J."/>
        </authorList>
    </citation>
    <scope>NUCLEOTIDE SEQUENCE [LARGE SCALE GENOMIC DNA]</scope>
    <source>
        <strain evidence="9 10">DG31D</strain>
    </source>
</reference>
<proteinExistence type="predicted"/>
<evidence type="ECO:0000259" key="5">
    <source>
        <dbReference type="PROSITE" id="PS50109"/>
    </source>
</evidence>
<sequence>MKSDAQTQQVKTGYTVLVVDNDQKSVRFISSILSPFYRLLVKDDAQQVLEHCKERLPDVILMEIPTHALSAYDLARQLREDTRTKSVPIIFLIDKANEEAIDKAFEAGAADYINKPFKATELLVRVKSQINLNISKRRLRQAIDLVPHRIFAKDTEQTVILANVAAAEFFSKKVEDLLGKKEPPLPEGWVYEVVTNDQCPNELFPSKMMTCEEHLILPDGSKKYFLTNKMPFPFSDSQLPALLEIVIDITDEKKRQEEIRHLNEQLLKHGQFKDKLLSLIAHDLINSVFITNSTLSLLLKNVENLSWGKFIDEVEKVKNNSGKTLQLLSNLLEWSKAQFEAVTYEPVTLNLLDELYKLQFILQPYLDSKAIKVVCDVSDKIMIQADEDMLQTILRNLASNAIKYSNEGGTISLTAKEDAGRVYISISDQGVGINPDQLKELQQGNLEHVTTYGTKGEKGSGIGLNLSKEFVERHGGELVILSETGAGSTFTFSVPVST</sequence>
<comment type="catalytic activity">
    <reaction evidence="1">
        <text>ATP + protein L-histidine = ADP + protein N-phospho-L-histidine.</text>
        <dbReference type="EC" id="2.7.13.3"/>
    </reaction>
</comment>
<dbReference type="SUPFAM" id="SSF52172">
    <property type="entry name" value="CheY-like"/>
    <property type="match status" value="1"/>
</dbReference>
<dbReference type="InterPro" id="IPR036097">
    <property type="entry name" value="HisK_dim/P_sf"/>
</dbReference>
<dbReference type="InterPro" id="IPR000014">
    <property type="entry name" value="PAS"/>
</dbReference>
<dbReference type="Pfam" id="PF00072">
    <property type="entry name" value="Response_reg"/>
    <property type="match status" value="1"/>
</dbReference>
<evidence type="ECO:0000256" key="3">
    <source>
        <dbReference type="ARBA" id="ARBA00022553"/>
    </source>
</evidence>
<dbReference type="PRINTS" id="PR00344">
    <property type="entry name" value="BCTRLSENSOR"/>
</dbReference>
<dbReference type="InterPro" id="IPR013656">
    <property type="entry name" value="PAS_4"/>
</dbReference>
<dbReference type="AlphaFoldDB" id="A0A0H4VLH2"/>
<evidence type="ECO:0000259" key="6">
    <source>
        <dbReference type="PROSITE" id="PS50110"/>
    </source>
</evidence>
<gene>
    <name evidence="9" type="ORF">TH63_12040</name>
</gene>
<dbReference type="Pfam" id="PF08448">
    <property type="entry name" value="PAS_4"/>
    <property type="match status" value="1"/>
</dbReference>
<feature type="domain" description="PAC" evidence="8">
    <location>
        <begin position="209"/>
        <end position="261"/>
    </location>
</feature>
<keyword evidence="10" id="KW-1185">Reference proteome</keyword>